<dbReference type="PANTHER" id="PTHR43130:SF3">
    <property type="entry name" value="HTH-TYPE TRANSCRIPTIONAL REGULATOR RV1931C"/>
    <property type="match status" value="1"/>
</dbReference>
<dbReference type="SMART" id="SM00342">
    <property type="entry name" value="HTH_ARAC"/>
    <property type="match status" value="1"/>
</dbReference>
<reference evidence="5 6" key="1">
    <citation type="submission" date="2018-11" db="EMBL/GenBank/DDBJ databases">
        <title>Cryobacterium sp. nov., isolated from rhizosphere soil of lettuce.</title>
        <authorList>
            <person name="Wang Y."/>
        </authorList>
    </citation>
    <scope>NUCLEOTIDE SEQUENCE [LARGE SCALE GENOMIC DNA]</scope>
    <source>
        <strain evidence="5 6">NEAU-85</strain>
    </source>
</reference>
<evidence type="ECO:0000256" key="3">
    <source>
        <dbReference type="ARBA" id="ARBA00023163"/>
    </source>
</evidence>
<evidence type="ECO:0000256" key="2">
    <source>
        <dbReference type="ARBA" id="ARBA00023125"/>
    </source>
</evidence>
<dbReference type="Pfam" id="PF12833">
    <property type="entry name" value="HTH_18"/>
    <property type="match status" value="1"/>
</dbReference>
<proteinExistence type="predicted"/>
<comment type="caution">
    <text evidence="5">The sequence shown here is derived from an EMBL/GenBank/DDBJ whole genome shotgun (WGS) entry which is preliminary data.</text>
</comment>
<sequence length="328" mass="35074">MITSVAVIVLPGLSPFEFGVVCEVFALDRSGLGVGLPAFDFRVCTPEPGLLPTSAGFSVSVEHDLSAARGVDLLVMAPFHTASPPPQPVIDLLRETDARGGRILSVCEGALTLAAAGILDGRRATTHWMHSQRMAADFPLIEVDENVLYVEDGNIITSAGTAAGIDACLHLIRSEFGTKAASAIARGMVVPPHREGGQLQFIDRPVHAPGDAGMGPLLSWMSGHLTQDLGVAELADRMHMSERNFARRFKAETGATPAAWVVSQRLLRARSLLEDTEASVDEVARLSGFGQAVLLRHHFQRALGTSPAAYRRLFRGRERTNRSAAGAL</sequence>
<gene>
    <name evidence="5" type="ORF">EEJ31_02795</name>
</gene>
<feature type="domain" description="HTH araC/xylS-type" evidence="4">
    <location>
        <begin position="215"/>
        <end position="313"/>
    </location>
</feature>
<name>A0A3M8LMM6_9MICO</name>
<dbReference type="Gene3D" id="1.10.10.60">
    <property type="entry name" value="Homeodomain-like"/>
    <property type="match status" value="1"/>
</dbReference>
<evidence type="ECO:0000313" key="5">
    <source>
        <dbReference type="EMBL" id="RNE66730.1"/>
    </source>
</evidence>
<protein>
    <submittedName>
        <fullName evidence="5">Helix-turn-helix domain-containing protein</fullName>
    </submittedName>
</protein>
<dbReference type="OrthoDB" id="3194870at2"/>
<keyword evidence="1" id="KW-0805">Transcription regulation</keyword>
<evidence type="ECO:0000313" key="6">
    <source>
        <dbReference type="Proteomes" id="UP000279859"/>
    </source>
</evidence>
<dbReference type="InterPro" id="IPR018060">
    <property type="entry name" value="HTH_AraC"/>
</dbReference>
<dbReference type="CDD" id="cd03137">
    <property type="entry name" value="GATase1_AraC_1"/>
    <property type="match status" value="1"/>
</dbReference>
<dbReference type="GO" id="GO:0043565">
    <property type="term" value="F:sequence-specific DNA binding"/>
    <property type="evidence" value="ECO:0007669"/>
    <property type="project" value="InterPro"/>
</dbReference>
<keyword evidence="2" id="KW-0238">DNA-binding</keyword>
<dbReference type="Proteomes" id="UP000279859">
    <property type="component" value="Unassembled WGS sequence"/>
</dbReference>
<dbReference type="SUPFAM" id="SSF52317">
    <property type="entry name" value="Class I glutamine amidotransferase-like"/>
    <property type="match status" value="1"/>
</dbReference>
<dbReference type="EMBL" id="RDSR01000003">
    <property type="protein sequence ID" value="RNE66730.1"/>
    <property type="molecule type" value="Genomic_DNA"/>
</dbReference>
<accession>A0A3M8LMM6</accession>
<dbReference type="InterPro" id="IPR029062">
    <property type="entry name" value="Class_I_gatase-like"/>
</dbReference>
<dbReference type="Gene3D" id="3.40.50.880">
    <property type="match status" value="1"/>
</dbReference>
<dbReference type="GO" id="GO:0003700">
    <property type="term" value="F:DNA-binding transcription factor activity"/>
    <property type="evidence" value="ECO:0007669"/>
    <property type="project" value="InterPro"/>
</dbReference>
<keyword evidence="3" id="KW-0804">Transcription</keyword>
<keyword evidence="6" id="KW-1185">Reference proteome</keyword>
<dbReference type="AlphaFoldDB" id="A0A3M8LMM6"/>
<dbReference type="InterPro" id="IPR009057">
    <property type="entry name" value="Homeodomain-like_sf"/>
</dbReference>
<dbReference type="SUPFAM" id="SSF46689">
    <property type="entry name" value="Homeodomain-like"/>
    <property type="match status" value="2"/>
</dbReference>
<organism evidence="5 6">
    <name type="scientific">Cryobacterium tepidiphilum</name>
    <dbReference type="NCBI Taxonomy" id="2486026"/>
    <lineage>
        <taxon>Bacteria</taxon>
        <taxon>Bacillati</taxon>
        <taxon>Actinomycetota</taxon>
        <taxon>Actinomycetes</taxon>
        <taxon>Micrococcales</taxon>
        <taxon>Microbacteriaceae</taxon>
        <taxon>Cryobacterium</taxon>
    </lineage>
</organism>
<dbReference type="InterPro" id="IPR018062">
    <property type="entry name" value="HTH_AraC-typ_CS"/>
</dbReference>
<evidence type="ECO:0000259" key="4">
    <source>
        <dbReference type="PROSITE" id="PS01124"/>
    </source>
</evidence>
<dbReference type="PANTHER" id="PTHR43130">
    <property type="entry name" value="ARAC-FAMILY TRANSCRIPTIONAL REGULATOR"/>
    <property type="match status" value="1"/>
</dbReference>
<dbReference type="PROSITE" id="PS01124">
    <property type="entry name" value="HTH_ARAC_FAMILY_2"/>
    <property type="match status" value="1"/>
</dbReference>
<evidence type="ECO:0000256" key="1">
    <source>
        <dbReference type="ARBA" id="ARBA00023015"/>
    </source>
</evidence>
<dbReference type="Pfam" id="PF01965">
    <property type="entry name" value="DJ-1_PfpI"/>
    <property type="match status" value="1"/>
</dbReference>
<dbReference type="RefSeq" id="WP_123044770.1">
    <property type="nucleotide sequence ID" value="NZ_RDSR01000003.1"/>
</dbReference>
<dbReference type="InterPro" id="IPR002818">
    <property type="entry name" value="DJ-1/PfpI"/>
</dbReference>
<dbReference type="InterPro" id="IPR052158">
    <property type="entry name" value="INH-QAR"/>
</dbReference>
<dbReference type="PROSITE" id="PS00041">
    <property type="entry name" value="HTH_ARAC_FAMILY_1"/>
    <property type="match status" value="1"/>
</dbReference>